<name>A0A5M6IST0_9PROT</name>
<dbReference type="PANTHER" id="PTHR30405">
    <property type="entry name" value="TRANSPOSASE"/>
    <property type="match status" value="1"/>
</dbReference>
<dbReference type="InterPro" id="IPR010095">
    <property type="entry name" value="Cas12f1-like_TNB"/>
</dbReference>
<evidence type="ECO:0000259" key="6">
    <source>
        <dbReference type="Pfam" id="PF01385"/>
    </source>
</evidence>
<evidence type="ECO:0000256" key="2">
    <source>
        <dbReference type="ARBA" id="ARBA00011044"/>
    </source>
</evidence>
<comment type="caution">
    <text evidence="8">The sequence shown here is derived from an EMBL/GenBank/DDBJ whole genome shotgun (WGS) entry which is preliminary data.</text>
</comment>
<evidence type="ECO:0000256" key="4">
    <source>
        <dbReference type="ARBA" id="ARBA00023125"/>
    </source>
</evidence>
<feature type="domain" description="Cas12f1-like TNB" evidence="7">
    <location>
        <begin position="278"/>
        <end position="344"/>
    </location>
</feature>
<protein>
    <submittedName>
        <fullName evidence="8">IS200/IS605 family element transposase accessory protein TnpB</fullName>
    </submittedName>
</protein>
<comment type="similarity">
    <text evidence="1">In the C-terminal section; belongs to the transposase 35 family.</text>
</comment>
<dbReference type="InterPro" id="IPR001959">
    <property type="entry name" value="Transposase"/>
</dbReference>
<comment type="similarity">
    <text evidence="2">In the N-terminal section; belongs to the transposase 2 family.</text>
</comment>
<dbReference type="NCBIfam" id="NF040570">
    <property type="entry name" value="guided_TnpB"/>
    <property type="match status" value="1"/>
</dbReference>
<proteinExistence type="inferred from homology"/>
<feature type="domain" description="Probable transposase IS891/IS1136/IS1341" evidence="6">
    <location>
        <begin position="168"/>
        <end position="246"/>
    </location>
</feature>
<dbReference type="GO" id="GO:0006310">
    <property type="term" value="P:DNA recombination"/>
    <property type="evidence" value="ECO:0007669"/>
    <property type="project" value="UniProtKB-KW"/>
</dbReference>
<dbReference type="AlphaFoldDB" id="A0A5M6IST0"/>
<evidence type="ECO:0000256" key="5">
    <source>
        <dbReference type="ARBA" id="ARBA00023172"/>
    </source>
</evidence>
<dbReference type="Proteomes" id="UP000325255">
    <property type="component" value="Unassembled WGS sequence"/>
</dbReference>
<dbReference type="Pfam" id="PF07282">
    <property type="entry name" value="Cas12f1-like_TNB"/>
    <property type="match status" value="1"/>
</dbReference>
<accession>A0A5M6IST0</accession>
<dbReference type="RefSeq" id="WP_150041567.1">
    <property type="nucleotide sequence ID" value="NZ_OW485601.1"/>
</dbReference>
<organism evidence="8 9">
    <name type="scientific">Rhodovastum atsumiense</name>
    <dbReference type="NCBI Taxonomy" id="504468"/>
    <lineage>
        <taxon>Bacteria</taxon>
        <taxon>Pseudomonadati</taxon>
        <taxon>Pseudomonadota</taxon>
        <taxon>Alphaproteobacteria</taxon>
        <taxon>Acetobacterales</taxon>
        <taxon>Acetobacteraceae</taxon>
        <taxon>Rhodovastum</taxon>
    </lineage>
</organism>
<dbReference type="GO" id="GO:0003677">
    <property type="term" value="F:DNA binding"/>
    <property type="evidence" value="ECO:0007669"/>
    <property type="project" value="UniProtKB-KW"/>
</dbReference>
<dbReference type="InterPro" id="IPR051399">
    <property type="entry name" value="RNA-guided_DNA_endo/Transpos"/>
</dbReference>
<dbReference type="GO" id="GO:0032196">
    <property type="term" value="P:transposition"/>
    <property type="evidence" value="ECO:0007669"/>
    <property type="project" value="UniProtKB-KW"/>
</dbReference>
<evidence type="ECO:0000313" key="8">
    <source>
        <dbReference type="EMBL" id="KAA5611373.1"/>
    </source>
</evidence>
<evidence type="ECO:0000259" key="7">
    <source>
        <dbReference type="Pfam" id="PF07282"/>
    </source>
</evidence>
<keyword evidence="4" id="KW-0238">DNA-binding</keyword>
<keyword evidence="5" id="KW-0233">DNA recombination</keyword>
<reference evidence="8 9" key="1">
    <citation type="submission" date="2019-09" db="EMBL/GenBank/DDBJ databases">
        <title>Genome sequence of Rhodovastum atsumiense, a diverse member of the Acetobacteraceae family of non-sulfur purple photosynthetic bacteria.</title>
        <authorList>
            <person name="Meyer T."/>
            <person name="Kyndt J."/>
        </authorList>
    </citation>
    <scope>NUCLEOTIDE SEQUENCE [LARGE SCALE GENOMIC DNA]</scope>
    <source>
        <strain evidence="8 9">DSM 21279</strain>
    </source>
</reference>
<sequence length="363" mass="39868">MKLVAAVKLVPTPEQAACLSETLTRCNAACSWLAALGFATKTFRQYNLHKAAYADLRSRFDLTAQAAVRCIAKVADAFKVNREVAPTFRPDAAQPYDDRIIRFVKAGAAVSIWTVQGRMVIPVVMGEHQRRLMVYRKGEVDLCCVRGKWMLAATCDIPETDDFQADDWLGVDLGIVALATDSDGKIYSGAEVEKVRQHLARRRRGLQTCGTRAAKRRLKKLAGKQRRFQAHTNHCISKALVGDAERTGRGIALEDLKGIRSRVTARGDQRARLGNWAFAQLGGFVVYKAGCAGVPVCFVDPRNTSRACRACGCIDKRNRPTQATFKCVSCGHEAAADHNAALNIRQRVLSVRGDVVRPEVLAA</sequence>
<keyword evidence="9" id="KW-1185">Reference proteome</keyword>
<dbReference type="NCBIfam" id="TIGR01766">
    <property type="entry name" value="IS200/IS605 family accessory protein TnpB-like domain"/>
    <property type="match status" value="1"/>
</dbReference>
<dbReference type="PANTHER" id="PTHR30405:SF11">
    <property type="entry name" value="RNA-GUIDED DNA ENDONUCLEASE RV2885C-RELATED"/>
    <property type="match status" value="1"/>
</dbReference>
<dbReference type="OrthoDB" id="7867060at2"/>
<evidence type="ECO:0000256" key="1">
    <source>
        <dbReference type="ARBA" id="ARBA00008761"/>
    </source>
</evidence>
<dbReference type="Pfam" id="PF01385">
    <property type="entry name" value="OrfB_IS605"/>
    <property type="match status" value="1"/>
</dbReference>
<evidence type="ECO:0000313" key="9">
    <source>
        <dbReference type="Proteomes" id="UP000325255"/>
    </source>
</evidence>
<gene>
    <name evidence="8" type="ORF">F1189_14630</name>
</gene>
<evidence type="ECO:0000256" key="3">
    <source>
        <dbReference type="ARBA" id="ARBA00022578"/>
    </source>
</evidence>
<dbReference type="EMBL" id="VWPK01000021">
    <property type="protein sequence ID" value="KAA5611373.1"/>
    <property type="molecule type" value="Genomic_DNA"/>
</dbReference>
<keyword evidence="3" id="KW-0815">Transposition</keyword>